<protein>
    <submittedName>
        <fullName evidence="9">Choline transport protein BetT</fullName>
    </submittedName>
</protein>
<keyword evidence="6 8" id="KW-1133">Transmembrane helix</keyword>
<evidence type="ECO:0000313" key="10">
    <source>
        <dbReference type="Proteomes" id="UP000023795"/>
    </source>
</evidence>
<dbReference type="EMBL" id="ANIN01000001">
    <property type="protein sequence ID" value="ELA09560.1"/>
    <property type="molecule type" value="Genomic_DNA"/>
</dbReference>
<feature type="transmembrane region" description="Helical" evidence="8">
    <location>
        <begin position="238"/>
        <end position="260"/>
    </location>
</feature>
<dbReference type="Proteomes" id="UP000023795">
    <property type="component" value="Unassembled WGS sequence"/>
</dbReference>
<dbReference type="InterPro" id="IPR018093">
    <property type="entry name" value="BCCT_CS"/>
</dbReference>
<feature type="transmembrane region" description="Helical" evidence="8">
    <location>
        <begin position="418"/>
        <end position="442"/>
    </location>
</feature>
<keyword evidence="4" id="KW-1003">Cell membrane</keyword>
<dbReference type="PATRIC" id="fig|1230338.3.peg.894"/>
<keyword evidence="7 8" id="KW-0472">Membrane</keyword>
<dbReference type="NCBIfam" id="NF007399">
    <property type="entry name" value="PRK09928.1"/>
    <property type="match status" value="1"/>
</dbReference>
<feature type="transmembrane region" description="Helical" evidence="8">
    <location>
        <begin position="487"/>
        <end position="507"/>
    </location>
</feature>
<evidence type="ECO:0000256" key="3">
    <source>
        <dbReference type="ARBA" id="ARBA00022448"/>
    </source>
</evidence>
<dbReference type="PANTHER" id="PTHR30047:SF7">
    <property type="entry name" value="HIGH-AFFINITY CHOLINE TRANSPORT PROTEIN"/>
    <property type="match status" value="1"/>
</dbReference>
<evidence type="ECO:0000256" key="4">
    <source>
        <dbReference type="ARBA" id="ARBA00022475"/>
    </source>
</evidence>
<feature type="transmembrane region" description="Helical" evidence="8">
    <location>
        <begin position="62"/>
        <end position="81"/>
    </location>
</feature>
<evidence type="ECO:0000256" key="1">
    <source>
        <dbReference type="ARBA" id="ARBA00004651"/>
    </source>
</evidence>
<organism evidence="9 10">
    <name type="scientific">Moraxella macacae 0408225</name>
    <dbReference type="NCBI Taxonomy" id="1230338"/>
    <lineage>
        <taxon>Bacteria</taxon>
        <taxon>Pseudomonadati</taxon>
        <taxon>Pseudomonadota</taxon>
        <taxon>Gammaproteobacteria</taxon>
        <taxon>Moraxellales</taxon>
        <taxon>Moraxellaceae</taxon>
        <taxon>Moraxella</taxon>
    </lineage>
</organism>
<evidence type="ECO:0000256" key="2">
    <source>
        <dbReference type="ARBA" id="ARBA00005658"/>
    </source>
</evidence>
<dbReference type="AlphaFoldDB" id="L2F9K6"/>
<feature type="transmembrane region" description="Helical" evidence="8">
    <location>
        <begin position="331"/>
        <end position="348"/>
    </location>
</feature>
<keyword evidence="3" id="KW-0813">Transport</keyword>
<feature type="transmembrane region" description="Helical" evidence="8">
    <location>
        <begin position="150"/>
        <end position="173"/>
    </location>
</feature>
<keyword evidence="5 8" id="KW-0812">Transmembrane</keyword>
<evidence type="ECO:0000313" key="9">
    <source>
        <dbReference type="EMBL" id="ELA09560.1"/>
    </source>
</evidence>
<reference evidence="9 10" key="1">
    <citation type="journal article" date="2013" name="Genome Announc.">
        <title>Genome Sequence of Moraxella macacae 0408225, a Novel Bacterial Species Isolated from a Cynomolgus Macaque with Epistaxis.</title>
        <authorList>
            <person name="Ladner J.T."/>
            <person name="Whitehouse C.A."/>
            <person name="Koroleva G.I."/>
            <person name="Palacios G.F."/>
        </authorList>
    </citation>
    <scope>NUCLEOTIDE SEQUENCE [LARGE SCALE GENOMIC DNA]</scope>
    <source>
        <strain evidence="9 10">0408225</strain>
    </source>
</reference>
<dbReference type="PANTHER" id="PTHR30047">
    <property type="entry name" value="HIGH-AFFINITY CHOLINE TRANSPORT PROTEIN-RELATED"/>
    <property type="match status" value="1"/>
</dbReference>
<dbReference type="PROSITE" id="PS01303">
    <property type="entry name" value="BCCT"/>
    <property type="match status" value="1"/>
</dbReference>
<feature type="transmembrane region" description="Helical" evidence="8">
    <location>
        <begin position="201"/>
        <end position="226"/>
    </location>
</feature>
<gene>
    <name evidence="9" type="ORF">MOMA_04120</name>
</gene>
<comment type="subcellular location">
    <subcellularLocation>
        <location evidence="1">Cell membrane</location>
        <topology evidence="1">Multi-pass membrane protein</topology>
    </subcellularLocation>
</comment>
<evidence type="ECO:0000256" key="8">
    <source>
        <dbReference type="SAM" id="Phobius"/>
    </source>
</evidence>
<evidence type="ECO:0000256" key="5">
    <source>
        <dbReference type="ARBA" id="ARBA00022692"/>
    </source>
</evidence>
<dbReference type="NCBIfam" id="TIGR00842">
    <property type="entry name" value="bcct"/>
    <property type="match status" value="1"/>
</dbReference>
<dbReference type="OrthoDB" id="9775735at2"/>
<sequence>MNNLDLTKEENKHDIPPTKLNKAVFYLSAAIIVFFSFYTILFNQSASLILDTVLGWVSHTFGWYYFFAASVCIIFVLFLAFSRYGDIKLGPKHSRPEFSLLSWSAMLFAAGIGIDLMFFSVAEPIVQYMSPPIGDPQTAKAASEALMWTIFHYGMTGWSMYALIGIALGYFAFRYNLPLSIRSALYPMIGKKINGVAGDTVDVAAILGAIFGIATTCGIGVVQLNYGLHIIFGVPESLVWQLILIVLAVILTIISVTTGVSKGIKFLSELNIYFAIGLMLFVLFLGNTEFLLNAMVQNVGDYLAQFPSLTLNTFAYEQSAKTQQWVQDWTLFFWAWWIAWSPFVGLFLAQISKGRTIRQFVLGTLSIPFMFTLAWLSIMGNSALDQVIKGNVAFAEKVTARPEIGFFELLSFYPWFEFTAVLAFISGFLFYVTSADSGALVLSSFSYKSKDSHSMPPVWNRIFWAVVIGALTIAMLMTDGVTALQKATIIMGLPFSFVMFFVMAGLFKSLRLEDFREASTKINAGPVTGNVDIHNWQTRLNRITSYPDKTTTKSTLDTICLPAIQTVATELAKKGLSVMVNNTPITEQADLAEHADLYQIDLEIVYQNEQNFIYGIHPVAYPVPIRPIVPDGQNNYYRLETHLFDGLQGNDLSGYDKEQVINDILDKYERHRAFLHFNRATPGNRPVFDE</sequence>
<dbReference type="RefSeq" id="WP_009767379.1">
    <property type="nucleotide sequence ID" value="NZ_ANIN01000001.1"/>
</dbReference>
<feature type="transmembrane region" description="Helical" evidence="8">
    <location>
        <begin position="272"/>
        <end position="292"/>
    </location>
</feature>
<feature type="transmembrane region" description="Helical" evidence="8">
    <location>
        <begin position="360"/>
        <end position="378"/>
    </location>
</feature>
<feature type="transmembrane region" description="Helical" evidence="8">
    <location>
        <begin position="101"/>
        <end position="122"/>
    </location>
</feature>
<feature type="transmembrane region" description="Helical" evidence="8">
    <location>
        <begin position="462"/>
        <end position="481"/>
    </location>
</feature>
<comment type="caution">
    <text evidence="9">The sequence shown here is derived from an EMBL/GenBank/DDBJ whole genome shotgun (WGS) entry which is preliminary data.</text>
</comment>
<proteinExistence type="inferred from homology"/>
<dbReference type="Pfam" id="PF02028">
    <property type="entry name" value="BCCT"/>
    <property type="match status" value="1"/>
</dbReference>
<evidence type="ECO:0000256" key="6">
    <source>
        <dbReference type="ARBA" id="ARBA00022989"/>
    </source>
</evidence>
<dbReference type="GO" id="GO:0022857">
    <property type="term" value="F:transmembrane transporter activity"/>
    <property type="evidence" value="ECO:0007669"/>
    <property type="project" value="InterPro"/>
</dbReference>
<comment type="similarity">
    <text evidence="2">Belongs to the BCCT transporter (TC 2.A.15) family.</text>
</comment>
<dbReference type="STRING" id="1230338.MOMA_04120"/>
<feature type="transmembrane region" description="Helical" evidence="8">
    <location>
        <begin position="23"/>
        <end position="42"/>
    </location>
</feature>
<dbReference type="InterPro" id="IPR000060">
    <property type="entry name" value="BCCT_transptr"/>
</dbReference>
<keyword evidence="10" id="KW-1185">Reference proteome</keyword>
<name>L2F9K6_9GAMM</name>
<dbReference type="GO" id="GO:0005886">
    <property type="term" value="C:plasma membrane"/>
    <property type="evidence" value="ECO:0007669"/>
    <property type="project" value="UniProtKB-SubCell"/>
</dbReference>
<evidence type="ECO:0000256" key="7">
    <source>
        <dbReference type="ARBA" id="ARBA00023136"/>
    </source>
</evidence>
<accession>L2F9K6</accession>
<dbReference type="eggNOG" id="COG1292">
    <property type="taxonomic scope" value="Bacteria"/>
</dbReference>